<accession>A0ABN9LV70</accession>
<dbReference type="PANTHER" id="PTHR16199:SF4">
    <property type="entry name" value="CONDENSIN-2 COMPLEX SUBUNIT G2"/>
    <property type="match status" value="1"/>
</dbReference>
<sequence>MPFRQSSTKLWETAARRLRRQQDEALQTYLAICKDVVMVGLADPEFHAQILQIAISIMQGEKSYNCLPVLMSVLKEITEVCLAQKMSDTASDLDKHLDAIQTIFHKALETAARRLRRQQDEALQAYFVFPVEGRAKYCSAQAPGKVREAQRLRTAVLYAALNRADKVRRSRSVNTRRGRHRKKMGGPGPRRPSDRDRTWLLQSMQVPLGQFIQTVQCWRAASPEVHRGMLSTIIAASVVEISHSLRKVPDPSEIQTPASVSDLPPLSRCLMSIVIKTSSVLSSFVGELAECIAVGEIEGILSLTASLHIIMVSPKGKTMSAAAKNTASIIHRKLKTYREITMEDDDNIERAVYESSMRTLDQLLQP</sequence>
<dbReference type="Proteomes" id="UP001176940">
    <property type="component" value="Unassembled WGS sequence"/>
</dbReference>
<keyword evidence="3" id="KW-1185">Reference proteome</keyword>
<feature type="region of interest" description="Disordered" evidence="1">
    <location>
        <begin position="168"/>
        <end position="195"/>
    </location>
</feature>
<proteinExistence type="predicted"/>
<evidence type="ECO:0000256" key="1">
    <source>
        <dbReference type="SAM" id="MobiDB-lite"/>
    </source>
</evidence>
<comment type="caution">
    <text evidence="2">The sequence shown here is derived from an EMBL/GenBank/DDBJ whole genome shotgun (WGS) entry which is preliminary data.</text>
</comment>
<feature type="compositionally biased region" description="Basic residues" evidence="1">
    <location>
        <begin position="168"/>
        <end position="184"/>
    </location>
</feature>
<reference evidence="2" key="1">
    <citation type="submission" date="2023-07" db="EMBL/GenBank/DDBJ databases">
        <authorList>
            <person name="Stuckert A."/>
        </authorList>
    </citation>
    <scope>NUCLEOTIDE SEQUENCE</scope>
</reference>
<dbReference type="EMBL" id="CAUEEQ010031982">
    <property type="protein sequence ID" value="CAJ0950635.1"/>
    <property type="molecule type" value="Genomic_DNA"/>
</dbReference>
<dbReference type="PANTHER" id="PTHR16199">
    <property type="entry name" value="CONDENSIN-2 COMPLEX SUBUNIT G2"/>
    <property type="match status" value="1"/>
</dbReference>
<gene>
    <name evidence="2" type="ORF">RIMI_LOCUS13097577</name>
</gene>
<evidence type="ECO:0000313" key="2">
    <source>
        <dbReference type="EMBL" id="CAJ0950635.1"/>
    </source>
</evidence>
<evidence type="ECO:0000313" key="3">
    <source>
        <dbReference type="Proteomes" id="UP001176940"/>
    </source>
</evidence>
<organism evidence="2 3">
    <name type="scientific">Ranitomeya imitator</name>
    <name type="common">mimic poison frog</name>
    <dbReference type="NCBI Taxonomy" id="111125"/>
    <lineage>
        <taxon>Eukaryota</taxon>
        <taxon>Metazoa</taxon>
        <taxon>Chordata</taxon>
        <taxon>Craniata</taxon>
        <taxon>Vertebrata</taxon>
        <taxon>Euteleostomi</taxon>
        <taxon>Amphibia</taxon>
        <taxon>Batrachia</taxon>
        <taxon>Anura</taxon>
        <taxon>Neobatrachia</taxon>
        <taxon>Hyloidea</taxon>
        <taxon>Dendrobatidae</taxon>
        <taxon>Dendrobatinae</taxon>
        <taxon>Ranitomeya</taxon>
    </lineage>
</organism>
<name>A0ABN9LV70_9NEOB</name>
<protein>
    <submittedName>
        <fullName evidence="2">Uncharacterized protein</fullName>
    </submittedName>
</protein>